<dbReference type="InterPro" id="IPR036390">
    <property type="entry name" value="WH_DNA-bd_sf"/>
</dbReference>
<comment type="caution">
    <text evidence="6">The sequence shown here is derived from an EMBL/GenBank/DDBJ whole genome shotgun (WGS) entry which is preliminary data.</text>
</comment>
<dbReference type="InterPro" id="IPR012967">
    <property type="entry name" value="COMT_dimerisation"/>
</dbReference>
<protein>
    <submittedName>
        <fullName evidence="6">Uncharacterized protein</fullName>
    </submittedName>
</protein>
<dbReference type="GO" id="GO:0008171">
    <property type="term" value="F:O-methyltransferase activity"/>
    <property type="evidence" value="ECO:0007669"/>
    <property type="project" value="InterPro"/>
</dbReference>
<dbReference type="InterPro" id="IPR016461">
    <property type="entry name" value="COMT-like"/>
</dbReference>
<dbReference type="GO" id="GO:0046983">
    <property type="term" value="F:protein dimerization activity"/>
    <property type="evidence" value="ECO:0007669"/>
    <property type="project" value="InterPro"/>
</dbReference>
<organism evidence="6 7">
    <name type="scientific">Platanthera zijinensis</name>
    <dbReference type="NCBI Taxonomy" id="2320716"/>
    <lineage>
        <taxon>Eukaryota</taxon>
        <taxon>Viridiplantae</taxon>
        <taxon>Streptophyta</taxon>
        <taxon>Embryophyta</taxon>
        <taxon>Tracheophyta</taxon>
        <taxon>Spermatophyta</taxon>
        <taxon>Magnoliopsida</taxon>
        <taxon>Liliopsida</taxon>
        <taxon>Asparagales</taxon>
        <taxon>Orchidaceae</taxon>
        <taxon>Orchidoideae</taxon>
        <taxon>Orchideae</taxon>
        <taxon>Orchidinae</taxon>
        <taxon>Platanthera</taxon>
    </lineage>
</organism>
<evidence type="ECO:0000259" key="4">
    <source>
        <dbReference type="Pfam" id="PF00891"/>
    </source>
</evidence>
<accession>A0AAP0G6Y9</accession>
<dbReference type="InterPro" id="IPR001077">
    <property type="entry name" value="COMT_C"/>
</dbReference>
<evidence type="ECO:0000259" key="5">
    <source>
        <dbReference type="Pfam" id="PF08100"/>
    </source>
</evidence>
<dbReference type="Pfam" id="PF00891">
    <property type="entry name" value="Methyltransf_2"/>
    <property type="match status" value="1"/>
</dbReference>
<evidence type="ECO:0000256" key="3">
    <source>
        <dbReference type="ARBA" id="ARBA00022691"/>
    </source>
</evidence>
<dbReference type="Proteomes" id="UP001418222">
    <property type="component" value="Unassembled WGS sequence"/>
</dbReference>
<evidence type="ECO:0000256" key="2">
    <source>
        <dbReference type="ARBA" id="ARBA00022679"/>
    </source>
</evidence>
<keyword evidence="2" id="KW-0808">Transferase</keyword>
<name>A0AAP0G6Y9_9ASPA</name>
<keyword evidence="7" id="KW-1185">Reference proteome</keyword>
<dbReference type="PIRSF" id="PIRSF005739">
    <property type="entry name" value="O-mtase"/>
    <property type="match status" value="1"/>
</dbReference>
<dbReference type="GO" id="GO:0032259">
    <property type="term" value="P:methylation"/>
    <property type="evidence" value="ECO:0007669"/>
    <property type="project" value="UniProtKB-KW"/>
</dbReference>
<evidence type="ECO:0000313" key="7">
    <source>
        <dbReference type="Proteomes" id="UP001418222"/>
    </source>
</evidence>
<dbReference type="PROSITE" id="PS51683">
    <property type="entry name" value="SAM_OMT_II"/>
    <property type="match status" value="1"/>
</dbReference>
<dbReference type="SUPFAM" id="SSF46785">
    <property type="entry name" value="Winged helix' DNA-binding domain"/>
    <property type="match status" value="1"/>
</dbReference>
<dbReference type="Pfam" id="PF08100">
    <property type="entry name" value="Dimerisation"/>
    <property type="match status" value="1"/>
</dbReference>
<evidence type="ECO:0000313" key="6">
    <source>
        <dbReference type="EMBL" id="KAK8940996.1"/>
    </source>
</evidence>
<dbReference type="Gene3D" id="3.40.50.150">
    <property type="entry name" value="Vaccinia Virus protein VP39"/>
    <property type="match status" value="1"/>
</dbReference>
<dbReference type="AlphaFoldDB" id="A0AAP0G6Y9"/>
<sequence length="359" mass="39931">MEKLTTESSDHHRLNEDDEDDFHCQELVWRPILAFVDSMVLKCAVKLRLFDAIHRHAGDLPISLPELAASLPLSPDRLSVLRRLLRYLAHLRLLNLHHGDSCTLTTASSVYLREASEKSQAAYVKFLLEEDMFAELHLLDTCLSGGEDVAGRGGRGDIFERAAGDSAVNKRFNDGMVCTVRPIIEAVLEGWPEVFEGVSVLVDVGGGVGVAAAAVGRAFPSMRCIVFDLPHVVEEAPKSDGVEYEAGDLFVSVPRGDALLLVRIFRDYNDEKALQILSRCREAIAEENGKLIIIDGVMNETDSKGLRHVKLAFDILMMAFLDGKQRTEKEWRSLLLKAAFTRCNIIRVNALMHLIEARP</sequence>
<proteinExistence type="predicted"/>
<reference evidence="6 7" key="1">
    <citation type="journal article" date="2022" name="Nat. Plants">
        <title>Genomes of leafy and leafless Platanthera orchids illuminate the evolution of mycoheterotrophy.</title>
        <authorList>
            <person name="Li M.H."/>
            <person name="Liu K.W."/>
            <person name="Li Z."/>
            <person name="Lu H.C."/>
            <person name="Ye Q.L."/>
            <person name="Zhang D."/>
            <person name="Wang J.Y."/>
            <person name="Li Y.F."/>
            <person name="Zhong Z.M."/>
            <person name="Liu X."/>
            <person name="Yu X."/>
            <person name="Liu D.K."/>
            <person name="Tu X.D."/>
            <person name="Liu B."/>
            <person name="Hao Y."/>
            <person name="Liao X.Y."/>
            <person name="Jiang Y.T."/>
            <person name="Sun W.H."/>
            <person name="Chen J."/>
            <person name="Chen Y.Q."/>
            <person name="Ai Y."/>
            <person name="Zhai J.W."/>
            <person name="Wu S.S."/>
            <person name="Zhou Z."/>
            <person name="Hsiao Y.Y."/>
            <person name="Wu W.L."/>
            <person name="Chen Y.Y."/>
            <person name="Lin Y.F."/>
            <person name="Hsu J.L."/>
            <person name="Li C.Y."/>
            <person name="Wang Z.W."/>
            <person name="Zhao X."/>
            <person name="Zhong W.Y."/>
            <person name="Ma X.K."/>
            <person name="Ma L."/>
            <person name="Huang J."/>
            <person name="Chen G.Z."/>
            <person name="Huang M.Z."/>
            <person name="Huang L."/>
            <person name="Peng D.H."/>
            <person name="Luo Y.B."/>
            <person name="Zou S.Q."/>
            <person name="Chen S.P."/>
            <person name="Lan S."/>
            <person name="Tsai W.C."/>
            <person name="Van de Peer Y."/>
            <person name="Liu Z.J."/>
        </authorList>
    </citation>
    <scope>NUCLEOTIDE SEQUENCE [LARGE SCALE GENOMIC DNA]</scope>
    <source>
        <strain evidence="6">Lor287</strain>
    </source>
</reference>
<dbReference type="Gene3D" id="1.10.10.10">
    <property type="entry name" value="Winged helix-like DNA-binding domain superfamily/Winged helix DNA-binding domain"/>
    <property type="match status" value="1"/>
</dbReference>
<dbReference type="EMBL" id="JBBWWQ010000008">
    <property type="protein sequence ID" value="KAK8940996.1"/>
    <property type="molecule type" value="Genomic_DNA"/>
</dbReference>
<feature type="domain" description="O-methyltransferase C-terminal" evidence="4">
    <location>
        <begin position="154"/>
        <end position="340"/>
    </location>
</feature>
<keyword evidence="1" id="KW-0489">Methyltransferase</keyword>
<evidence type="ECO:0000256" key="1">
    <source>
        <dbReference type="ARBA" id="ARBA00022603"/>
    </source>
</evidence>
<dbReference type="InterPro" id="IPR029063">
    <property type="entry name" value="SAM-dependent_MTases_sf"/>
</dbReference>
<dbReference type="PANTHER" id="PTHR11746">
    <property type="entry name" value="O-METHYLTRANSFERASE"/>
    <property type="match status" value="1"/>
</dbReference>
<dbReference type="SUPFAM" id="SSF53335">
    <property type="entry name" value="S-adenosyl-L-methionine-dependent methyltransferases"/>
    <property type="match status" value="1"/>
</dbReference>
<feature type="domain" description="O-methyltransferase dimerisation" evidence="5">
    <location>
        <begin position="30"/>
        <end position="113"/>
    </location>
</feature>
<gene>
    <name evidence="6" type="ORF">KSP39_PZI009850</name>
</gene>
<dbReference type="InterPro" id="IPR036388">
    <property type="entry name" value="WH-like_DNA-bd_sf"/>
</dbReference>
<keyword evidence="3" id="KW-0949">S-adenosyl-L-methionine</keyword>